<accession>A0A7R9UTW5</accession>
<gene>
    <name evidence="3" type="ORF">KFE25_003414</name>
    <name evidence="2" type="ORF">PLUT1463_LOCUS9289</name>
</gene>
<sequence>MCNPYAKKRDEPTSPLRASLPYVREAALGPGCQSSSLCYLGCACALLRYGVSPVLIVSMLGIFFFSLYYRYVLHAPAPPAWMAAQFGLAKKLDGVFILHMSIGWATGWPLSSLVCAWVIVFVLGDAHVLRVAIFGLSVCSACSSLWRFEQHALAYGYIVCNTLAIGSFVQHYWQKDQWSVLKLWLWHGGTATAFALACIGMQLADASSRGYQTRGFLYVGG</sequence>
<protein>
    <submittedName>
        <fullName evidence="2">Uncharacterized protein</fullName>
    </submittedName>
</protein>
<keyword evidence="1" id="KW-0472">Membrane</keyword>
<evidence type="ECO:0000256" key="1">
    <source>
        <dbReference type="SAM" id="Phobius"/>
    </source>
</evidence>
<name>A0A7R9UTW5_DIALT</name>
<evidence type="ECO:0000313" key="4">
    <source>
        <dbReference type="Proteomes" id="UP000751190"/>
    </source>
</evidence>
<feature type="transmembrane region" description="Helical" evidence="1">
    <location>
        <begin position="54"/>
        <end position="73"/>
    </location>
</feature>
<feature type="transmembrane region" description="Helical" evidence="1">
    <location>
        <begin position="94"/>
        <end position="122"/>
    </location>
</feature>
<dbReference type="Proteomes" id="UP000751190">
    <property type="component" value="Unassembled WGS sequence"/>
</dbReference>
<dbReference type="EMBL" id="HBEB01014466">
    <property type="protein sequence ID" value="CAD8274973.1"/>
    <property type="molecule type" value="Transcribed_RNA"/>
</dbReference>
<reference evidence="3" key="2">
    <citation type="submission" date="2021-05" db="EMBL/GenBank/DDBJ databases">
        <title>The genome of the haptophyte Pavlova lutheri (Diacronema luteri, Pavlovales) - a model for lipid biosynthesis in eukaryotic algae.</title>
        <authorList>
            <person name="Hulatt C.J."/>
            <person name="Posewitz M.C."/>
        </authorList>
    </citation>
    <scope>NUCLEOTIDE SEQUENCE</scope>
    <source>
        <strain evidence="3">NIVA-4/92</strain>
    </source>
</reference>
<dbReference type="EMBL" id="JAGTXO010000013">
    <property type="protein sequence ID" value="KAG8464351.1"/>
    <property type="molecule type" value="Genomic_DNA"/>
</dbReference>
<dbReference type="OrthoDB" id="10389535at2759"/>
<evidence type="ECO:0000313" key="2">
    <source>
        <dbReference type="EMBL" id="CAD8274973.1"/>
    </source>
</evidence>
<keyword evidence="4" id="KW-1185">Reference proteome</keyword>
<evidence type="ECO:0000313" key="3">
    <source>
        <dbReference type="EMBL" id="KAG8464351.1"/>
    </source>
</evidence>
<dbReference type="AlphaFoldDB" id="A0A7R9UTW5"/>
<proteinExistence type="predicted"/>
<organism evidence="2">
    <name type="scientific">Diacronema lutheri</name>
    <name type="common">Unicellular marine alga</name>
    <name type="synonym">Monochrysis lutheri</name>
    <dbReference type="NCBI Taxonomy" id="2081491"/>
    <lineage>
        <taxon>Eukaryota</taxon>
        <taxon>Haptista</taxon>
        <taxon>Haptophyta</taxon>
        <taxon>Pavlovophyceae</taxon>
        <taxon>Pavlovales</taxon>
        <taxon>Pavlovaceae</taxon>
        <taxon>Diacronema</taxon>
    </lineage>
</organism>
<feature type="transmembrane region" description="Helical" evidence="1">
    <location>
        <begin position="185"/>
        <end position="204"/>
    </location>
</feature>
<keyword evidence="1" id="KW-0812">Transmembrane</keyword>
<keyword evidence="1" id="KW-1133">Transmembrane helix</keyword>
<reference evidence="2" key="1">
    <citation type="submission" date="2021-01" db="EMBL/GenBank/DDBJ databases">
        <authorList>
            <person name="Corre E."/>
            <person name="Pelletier E."/>
            <person name="Niang G."/>
            <person name="Scheremetjew M."/>
            <person name="Finn R."/>
            <person name="Kale V."/>
            <person name="Holt S."/>
            <person name="Cochrane G."/>
            <person name="Meng A."/>
            <person name="Brown T."/>
            <person name="Cohen L."/>
        </authorList>
    </citation>
    <scope>NUCLEOTIDE SEQUENCE</scope>
    <source>
        <strain evidence="2">RCC1537</strain>
    </source>
</reference>
<feature type="transmembrane region" description="Helical" evidence="1">
    <location>
        <begin position="153"/>
        <end position="173"/>
    </location>
</feature>